<dbReference type="Gene3D" id="3.40.30.10">
    <property type="entry name" value="Glutaredoxin"/>
    <property type="match status" value="1"/>
</dbReference>
<gene>
    <name evidence="2" type="ORF">C4532_00070</name>
</gene>
<dbReference type="AlphaFoldDB" id="A0A419F9U2"/>
<protein>
    <submittedName>
        <fullName evidence="2">Thioredoxin family protein</fullName>
    </submittedName>
</protein>
<dbReference type="InterPro" id="IPR036249">
    <property type="entry name" value="Thioredoxin-like_sf"/>
</dbReference>
<dbReference type="SUPFAM" id="SSF52833">
    <property type="entry name" value="Thioredoxin-like"/>
    <property type="match status" value="1"/>
</dbReference>
<dbReference type="NCBIfam" id="TIGR00412">
    <property type="entry name" value="redox_disulf_2"/>
    <property type="match status" value="1"/>
</dbReference>
<dbReference type="PANTHER" id="PTHR36450:SF1">
    <property type="entry name" value="THIOREDOXIN"/>
    <property type="match status" value="1"/>
</dbReference>
<dbReference type="PANTHER" id="PTHR36450">
    <property type="entry name" value="THIOREDOXIN"/>
    <property type="match status" value="1"/>
</dbReference>
<reference evidence="2 3" key="1">
    <citation type="journal article" date="2017" name="ISME J.">
        <title>Energy and carbon metabolisms in a deep terrestrial subsurface fluid microbial community.</title>
        <authorList>
            <person name="Momper L."/>
            <person name="Jungbluth S.P."/>
            <person name="Lee M.D."/>
            <person name="Amend J.P."/>
        </authorList>
    </citation>
    <scope>NUCLEOTIDE SEQUENCE [LARGE SCALE GENOMIC DNA]</scope>
    <source>
        <strain evidence="2">SURF_17</strain>
    </source>
</reference>
<evidence type="ECO:0000259" key="1">
    <source>
        <dbReference type="Pfam" id="PF13192"/>
    </source>
</evidence>
<dbReference type="Proteomes" id="UP000285961">
    <property type="component" value="Unassembled WGS sequence"/>
</dbReference>
<evidence type="ECO:0000313" key="2">
    <source>
        <dbReference type="EMBL" id="RJP75658.1"/>
    </source>
</evidence>
<sequence>MSEHRQPKITQINVGGHRIGLRDLEEALTNVRSKRITDESSLKQALLEEVRNMKNYIPAVMESKYEQALVREYRRFLGEPVEEEEEEGLNIQILGMGCPNCRRLTDEVVAVLLALNVAADVDHITETDEIAKYGAVGTPALVINKKIVSVGRVPTRDQIKQWLEQETKRGKE</sequence>
<organism evidence="2 3">
    <name type="scientific">Candidatus Abyssobacteria bacterium SURF_17</name>
    <dbReference type="NCBI Taxonomy" id="2093361"/>
    <lineage>
        <taxon>Bacteria</taxon>
        <taxon>Pseudomonadati</taxon>
        <taxon>Candidatus Hydrogenedentota</taxon>
        <taxon>Candidatus Abyssobacteria</taxon>
    </lineage>
</organism>
<accession>A0A419F9U2</accession>
<comment type="caution">
    <text evidence="2">The sequence shown here is derived from an EMBL/GenBank/DDBJ whole genome shotgun (WGS) entry which is preliminary data.</text>
</comment>
<dbReference type="InterPro" id="IPR005243">
    <property type="entry name" value="THIRX-like_proc"/>
</dbReference>
<dbReference type="Pfam" id="PF13192">
    <property type="entry name" value="Thioredoxin_3"/>
    <property type="match status" value="1"/>
</dbReference>
<dbReference type="InterPro" id="IPR012336">
    <property type="entry name" value="Thioredoxin-like_fold"/>
</dbReference>
<proteinExistence type="predicted"/>
<evidence type="ECO:0000313" key="3">
    <source>
        <dbReference type="Proteomes" id="UP000285961"/>
    </source>
</evidence>
<name>A0A419F9U2_9BACT</name>
<dbReference type="EMBL" id="QZKI01000001">
    <property type="protein sequence ID" value="RJP75658.1"/>
    <property type="molecule type" value="Genomic_DNA"/>
</dbReference>
<feature type="domain" description="Thioredoxin-like fold" evidence="1">
    <location>
        <begin position="90"/>
        <end position="164"/>
    </location>
</feature>